<dbReference type="InterPro" id="IPR010920">
    <property type="entry name" value="LSM_dom_sf"/>
</dbReference>
<accession>A0A9W7XFT2</accession>
<dbReference type="PANTHER" id="PTHR15588">
    <property type="entry name" value="LSM1"/>
    <property type="match status" value="1"/>
</dbReference>
<keyword evidence="3 9" id="KW-0507">mRNA processing</keyword>
<comment type="subcellular location">
    <subcellularLocation>
        <location evidence="1 9">Nucleus</location>
    </subcellularLocation>
</comment>
<dbReference type="PROSITE" id="PS52002">
    <property type="entry name" value="SM"/>
    <property type="match status" value="1"/>
</dbReference>
<comment type="similarity">
    <text evidence="2 9">Belongs to the snRNP Sm proteins family.</text>
</comment>
<dbReference type="InterPro" id="IPR044642">
    <property type="entry name" value="PTHR15588"/>
</dbReference>
<dbReference type="SMART" id="SM00651">
    <property type="entry name" value="Sm"/>
    <property type="match status" value="1"/>
</dbReference>
<dbReference type="GO" id="GO:0071011">
    <property type="term" value="C:precatalytic spliceosome"/>
    <property type="evidence" value="ECO:0007669"/>
    <property type="project" value="TreeGrafter"/>
</dbReference>
<dbReference type="SUPFAM" id="SSF50182">
    <property type="entry name" value="Sm-like ribonucleoproteins"/>
    <property type="match status" value="1"/>
</dbReference>
<dbReference type="Pfam" id="PF01423">
    <property type="entry name" value="LSM"/>
    <property type="match status" value="1"/>
</dbReference>
<keyword evidence="4 9" id="KW-0747">Spliceosome</keyword>
<name>A0A9W7XFT2_9FUNG</name>
<feature type="domain" description="Sm" evidence="10">
    <location>
        <begin position="1"/>
        <end position="70"/>
    </location>
</feature>
<dbReference type="InterPro" id="IPR047575">
    <property type="entry name" value="Sm"/>
</dbReference>
<dbReference type="AlphaFoldDB" id="A0A9W7XFT2"/>
<reference evidence="11" key="1">
    <citation type="submission" date="2022-07" db="EMBL/GenBank/DDBJ databases">
        <title>Phylogenomic reconstructions and comparative analyses of Kickxellomycotina fungi.</title>
        <authorList>
            <person name="Reynolds N.K."/>
            <person name="Stajich J.E."/>
            <person name="Barry K."/>
            <person name="Grigoriev I.V."/>
            <person name="Crous P."/>
            <person name="Smith M.E."/>
        </authorList>
    </citation>
    <scope>NUCLEOTIDE SEQUENCE</scope>
    <source>
        <strain evidence="11">NBRC 105413</strain>
    </source>
</reference>
<dbReference type="InterPro" id="IPR001163">
    <property type="entry name" value="Sm_dom_euk/arc"/>
</dbReference>
<evidence type="ECO:0000256" key="6">
    <source>
        <dbReference type="ARBA" id="ARBA00023187"/>
    </source>
</evidence>
<comment type="function">
    <text evidence="9">Plays role in pre-mRNA splicing as component of the U4/U6-U5 tri-snRNP complex that is involved in spliceosome assembly, and as component of the precatalytic spliceosome (spliceosome B complex). The heptameric LSM2-8 complex binds specifically to the 3'-terminal U-tract of U6 snRNA.</text>
</comment>
<keyword evidence="12" id="KW-1185">Reference proteome</keyword>
<dbReference type="EMBL" id="JANBOH010000239">
    <property type="protein sequence ID" value="KAJ1643584.1"/>
    <property type="molecule type" value="Genomic_DNA"/>
</dbReference>
<evidence type="ECO:0000256" key="3">
    <source>
        <dbReference type="ARBA" id="ARBA00022664"/>
    </source>
</evidence>
<keyword evidence="6 9" id="KW-0508">mRNA splicing</keyword>
<comment type="subunit">
    <text evidence="9">LSm subunits form a heteromer with a doughnut shape.</text>
</comment>
<organism evidence="11 12">
    <name type="scientific">Coemansia asiatica</name>
    <dbReference type="NCBI Taxonomy" id="1052880"/>
    <lineage>
        <taxon>Eukaryota</taxon>
        <taxon>Fungi</taxon>
        <taxon>Fungi incertae sedis</taxon>
        <taxon>Zoopagomycota</taxon>
        <taxon>Kickxellomycotina</taxon>
        <taxon>Kickxellomycetes</taxon>
        <taxon>Kickxellales</taxon>
        <taxon>Kickxellaceae</taxon>
        <taxon>Coemansia</taxon>
    </lineage>
</organism>
<gene>
    <name evidence="11" type="primary">lsm8</name>
    <name evidence="9" type="synonym">LSM8</name>
    <name evidence="11" type="ORF">LPJ64_004642</name>
</gene>
<evidence type="ECO:0000259" key="10">
    <source>
        <dbReference type="PROSITE" id="PS52002"/>
    </source>
</evidence>
<dbReference type="CDD" id="cd01727">
    <property type="entry name" value="LSm8"/>
    <property type="match status" value="1"/>
</dbReference>
<sequence>SYVDQKVSVIMNDGRLVVGTLRGLDQTTNIIMQGCQERIFSEDEGVEVVELGLYMIRGDNIAVIGLVDENKDKELDLENLRGIPLPPLKH</sequence>
<evidence type="ECO:0000256" key="4">
    <source>
        <dbReference type="ARBA" id="ARBA00022728"/>
    </source>
</evidence>
<evidence type="ECO:0000256" key="9">
    <source>
        <dbReference type="RuleBase" id="RU365048"/>
    </source>
</evidence>
<evidence type="ECO:0000256" key="7">
    <source>
        <dbReference type="ARBA" id="ARBA00023242"/>
    </source>
</evidence>
<keyword evidence="7 9" id="KW-0539">Nucleus</keyword>
<dbReference type="GO" id="GO:0000398">
    <property type="term" value="P:mRNA splicing, via spliceosome"/>
    <property type="evidence" value="ECO:0007669"/>
    <property type="project" value="UniProtKB-UniRule"/>
</dbReference>
<comment type="caution">
    <text evidence="11">The sequence shown here is derived from an EMBL/GenBank/DDBJ whole genome shotgun (WGS) entry which is preliminary data.</text>
</comment>
<evidence type="ECO:0000256" key="8">
    <source>
        <dbReference type="ARBA" id="ARBA00023274"/>
    </source>
</evidence>
<feature type="non-terminal residue" evidence="11">
    <location>
        <position position="1"/>
    </location>
</feature>
<evidence type="ECO:0000256" key="5">
    <source>
        <dbReference type="ARBA" id="ARBA00022884"/>
    </source>
</evidence>
<protein>
    <recommendedName>
        <fullName evidence="9">LSM2-LSM8 complex subunit LSM8</fullName>
    </recommendedName>
</protein>
<dbReference type="GO" id="GO:0005688">
    <property type="term" value="C:U6 snRNP"/>
    <property type="evidence" value="ECO:0007669"/>
    <property type="project" value="UniProtKB-UniRule"/>
</dbReference>
<keyword evidence="5 9" id="KW-0694">RNA-binding</keyword>
<dbReference type="PANTHER" id="PTHR15588:SF9">
    <property type="entry name" value="U6 SNRNA-ASSOCIATED SM-LIKE PROTEIN LSM8"/>
    <property type="match status" value="1"/>
</dbReference>
<dbReference type="Gene3D" id="2.30.30.100">
    <property type="match status" value="1"/>
</dbReference>
<dbReference type="GO" id="GO:0003729">
    <property type="term" value="F:mRNA binding"/>
    <property type="evidence" value="ECO:0007669"/>
    <property type="project" value="TreeGrafter"/>
</dbReference>
<dbReference type="FunFam" id="2.30.30.100:FF:000027">
    <property type="entry name" value="U6 snRNA-associated Sm-like protein LSm8"/>
    <property type="match status" value="1"/>
</dbReference>
<evidence type="ECO:0000313" key="11">
    <source>
        <dbReference type="EMBL" id="KAJ1643584.1"/>
    </source>
</evidence>
<dbReference type="Proteomes" id="UP001145021">
    <property type="component" value="Unassembled WGS sequence"/>
</dbReference>
<dbReference type="InterPro" id="IPR034103">
    <property type="entry name" value="Lsm8"/>
</dbReference>
<proteinExistence type="inferred from homology"/>
<dbReference type="GO" id="GO:0046540">
    <property type="term" value="C:U4/U6 x U5 tri-snRNP complex"/>
    <property type="evidence" value="ECO:0007669"/>
    <property type="project" value="UniProtKB-UniRule"/>
</dbReference>
<evidence type="ECO:0000256" key="2">
    <source>
        <dbReference type="ARBA" id="ARBA00006850"/>
    </source>
</evidence>
<keyword evidence="8 9" id="KW-0687">Ribonucleoprotein</keyword>
<evidence type="ECO:0000313" key="12">
    <source>
        <dbReference type="Proteomes" id="UP001145021"/>
    </source>
</evidence>
<evidence type="ECO:0000256" key="1">
    <source>
        <dbReference type="ARBA" id="ARBA00004123"/>
    </source>
</evidence>